<dbReference type="GO" id="GO:0008270">
    <property type="term" value="F:zinc ion binding"/>
    <property type="evidence" value="ECO:0007669"/>
    <property type="project" value="InterPro"/>
</dbReference>
<keyword evidence="3" id="KW-1185">Reference proteome</keyword>
<dbReference type="Proteomes" id="UP000198953">
    <property type="component" value="Unassembled WGS sequence"/>
</dbReference>
<evidence type="ECO:0000313" key="2">
    <source>
        <dbReference type="EMBL" id="SEK94901.1"/>
    </source>
</evidence>
<dbReference type="RefSeq" id="WP_091099178.1">
    <property type="nucleotide sequence ID" value="NZ_FOBF01000003.1"/>
</dbReference>
<protein>
    <submittedName>
        <fullName evidence="2">Ubiquitin-hydrolase Zn-finger-containing protein</fullName>
    </submittedName>
</protein>
<dbReference type="EMBL" id="FOBF01000003">
    <property type="protein sequence ID" value="SEK94901.1"/>
    <property type="molecule type" value="Genomic_DNA"/>
</dbReference>
<gene>
    <name evidence="2" type="ORF">SAMN05660976_01484</name>
</gene>
<dbReference type="SUPFAM" id="SSF57850">
    <property type="entry name" value="RING/U-box"/>
    <property type="match status" value="1"/>
</dbReference>
<keyword evidence="2" id="KW-0378">Hydrolase</keyword>
<name>A0A1H7L7G4_9ACTN</name>
<feature type="domain" description="UBP-type" evidence="1">
    <location>
        <begin position="2"/>
        <end position="85"/>
    </location>
</feature>
<dbReference type="STRING" id="46177.SAMN05660976_01484"/>
<accession>A0A1H7L7G4</accession>
<dbReference type="Pfam" id="PF02148">
    <property type="entry name" value="zf-UBP"/>
    <property type="match status" value="1"/>
</dbReference>
<dbReference type="InterPro" id="IPR001607">
    <property type="entry name" value="Znf_UBP"/>
</dbReference>
<dbReference type="PROSITE" id="PS50271">
    <property type="entry name" value="ZF_UBP"/>
    <property type="match status" value="1"/>
</dbReference>
<sequence>MALCEHLSQTGDPPANTPDGCEECLSTGSPWVHLRRCLECGHIGCCDSSPNKHATKHHHATGHPVIQSFEPGESWRWCYVDSTMG</sequence>
<reference evidence="2 3" key="1">
    <citation type="submission" date="2016-10" db="EMBL/GenBank/DDBJ databases">
        <authorList>
            <person name="de Groot N.N."/>
        </authorList>
    </citation>
    <scope>NUCLEOTIDE SEQUENCE [LARGE SCALE GENOMIC DNA]</scope>
    <source>
        <strain evidence="2 3">DSM 43357</strain>
    </source>
</reference>
<dbReference type="OrthoDB" id="120315at2"/>
<organism evidence="2 3">
    <name type="scientific">Nonomuraea pusilla</name>
    <dbReference type="NCBI Taxonomy" id="46177"/>
    <lineage>
        <taxon>Bacteria</taxon>
        <taxon>Bacillati</taxon>
        <taxon>Actinomycetota</taxon>
        <taxon>Actinomycetes</taxon>
        <taxon>Streptosporangiales</taxon>
        <taxon>Streptosporangiaceae</taxon>
        <taxon>Nonomuraea</taxon>
    </lineage>
</organism>
<evidence type="ECO:0000313" key="3">
    <source>
        <dbReference type="Proteomes" id="UP000198953"/>
    </source>
</evidence>
<evidence type="ECO:0000259" key="1">
    <source>
        <dbReference type="PROSITE" id="PS50271"/>
    </source>
</evidence>
<dbReference type="GO" id="GO:0016787">
    <property type="term" value="F:hydrolase activity"/>
    <property type="evidence" value="ECO:0007669"/>
    <property type="project" value="UniProtKB-KW"/>
</dbReference>
<dbReference type="InterPro" id="IPR013083">
    <property type="entry name" value="Znf_RING/FYVE/PHD"/>
</dbReference>
<dbReference type="Gene3D" id="3.30.40.10">
    <property type="entry name" value="Zinc/RING finger domain, C3HC4 (zinc finger)"/>
    <property type="match status" value="1"/>
</dbReference>
<dbReference type="AlphaFoldDB" id="A0A1H7L7G4"/>
<proteinExistence type="predicted"/>